<protein>
    <submittedName>
        <fullName evidence="2">ParB/Sulfiredoxin domain</fullName>
    </submittedName>
</protein>
<dbReference type="AlphaFoldDB" id="A0AAW1G8B3"/>
<comment type="caution">
    <text evidence="2">The sequence shown here is derived from an EMBL/GenBank/DDBJ whole genome shotgun (WGS) entry which is preliminary data.</text>
</comment>
<accession>A0AAW1G8B3</accession>
<evidence type="ECO:0000259" key="1">
    <source>
        <dbReference type="SMART" id="SM00470"/>
    </source>
</evidence>
<evidence type="ECO:0000313" key="2">
    <source>
        <dbReference type="EMBL" id="KAK9659796.1"/>
    </source>
</evidence>
<evidence type="ECO:0000313" key="3">
    <source>
        <dbReference type="Proteomes" id="UP001458880"/>
    </source>
</evidence>
<reference evidence="2 3" key="1">
    <citation type="journal article" date="2024" name="BMC Genomics">
        <title>De novo assembly and annotation of Popillia japonica's genome with initial clues to its potential as an invasive pest.</title>
        <authorList>
            <person name="Cucini C."/>
            <person name="Boschi S."/>
            <person name="Funari R."/>
            <person name="Cardaioli E."/>
            <person name="Iannotti N."/>
            <person name="Marturano G."/>
            <person name="Paoli F."/>
            <person name="Bruttini M."/>
            <person name="Carapelli A."/>
            <person name="Frati F."/>
            <person name="Nardi F."/>
        </authorList>
    </citation>
    <scope>NUCLEOTIDE SEQUENCE [LARGE SCALE GENOMIC DNA]</scope>
    <source>
        <strain evidence="2">DMR45628</strain>
    </source>
</reference>
<dbReference type="InterPro" id="IPR050336">
    <property type="entry name" value="Chromosome_partition/occlusion"/>
</dbReference>
<dbReference type="PANTHER" id="PTHR33375">
    <property type="entry name" value="CHROMOSOME-PARTITIONING PROTEIN PARB-RELATED"/>
    <property type="match status" value="1"/>
</dbReference>
<gene>
    <name evidence="2" type="ORF">QE152_g41550</name>
</gene>
<organism evidence="2 3">
    <name type="scientific">Popillia japonica</name>
    <name type="common">Japanese beetle</name>
    <dbReference type="NCBI Taxonomy" id="7064"/>
    <lineage>
        <taxon>Eukaryota</taxon>
        <taxon>Metazoa</taxon>
        <taxon>Ecdysozoa</taxon>
        <taxon>Arthropoda</taxon>
        <taxon>Hexapoda</taxon>
        <taxon>Insecta</taxon>
        <taxon>Pterygota</taxon>
        <taxon>Neoptera</taxon>
        <taxon>Endopterygota</taxon>
        <taxon>Coleoptera</taxon>
        <taxon>Polyphaga</taxon>
        <taxon>Scarabaeiformia</taxon>
        <taxon>Scarabaeidae</taxon>
        <taxon>Rutelinae</taxon>
        <taxon>Popillia</taxon>
    </lineage>
</organism>
<dbReference type="Proteomes" id="UP001458880">
    <property type="component" value="Unassembled WGS sequence"/>
</dbReference>
<name>A0AAW1G8B3_POPJA</name>
<dbReference type="Gene3D" id="1.10.10.2830">
    <property type="match status" value="1"/>
</dbReference>
<dbReference type="NCBIfam" id="TIGR00180">
    <property type="entry name" value="parB_part"/>
    <property type="match status" value="1"/>
</dbReference>
<dbReference type="SUPFAM" id="SSF110849">
    <property type="entry name" value="ParB/Sulfiredoxin"/>
    <property type="match status" value="1"/>
</dbReference>
<feature type="domain" description="ParB-like N-terminal" evidence="1">
    <location>
        <begin position="14"/>
        <end position="105"/>
    </location>
</feature>
<dbReference type="EMBL" id="JASPKY010004922">
    <property type="protein sequence ID" value="KAK9659796.1"/>
    <property type="molecule type" value="Genomic_DNA"/>
</dbReference>
<dbReference type="GO" id="GO:0005694">
    <property type="term" value="C:chromosome"/>
    <property type="evidence" value="ECO:0007669"/>
    <property type="project" value="TreeGrafter"/>
</dbReference>
<dbReference type="Gene3D" id="3.90.1530.30">
    <property type="match status" value="1"/>
</dbReference>
<dbReference type="SMART" id="SM00470">
    <property type="entry name" value="ParB"/>
    <property type="match status" value="1"/>
</dbReference>
<feature type="non-terminal residue" evidence="2">
    <location>
        <position position="125"/>
    </location>
</feature>
<dbReference type="GO" id="GO:0003677">
    <property type="term" value="F:DNA binding"/>
    <property type="evidence" value="ECO:0007669"/>
    <property type="project" value="InterPro"/>
</dbReference>
<dbReference type="PANTHER" id="PTHR33375:SF1">
    <property type="entry name" value="CHROMOSOME-PARTITIONING PROTEIN PARB-RELATED"/>
    <property type="match status" value="1"/>
</dbReference>
<dbReference type="Pfam" id="PF02195">
    <property type="entry name" value="ParB_N"/>
    <property type="match status" value="1"/>
</dbReference>
<dbReference type="InterPro" id="IPR036086">
    <property type="entry name" value="ParB/Sulfiredoxin_sf"/>
</dbReference>
<dbReference type="InterPro" id="IPR004437">
    <property type="entry name" value="ParB/RepB/Spo0J"/>
</dbReference>
<sequence length="125" mass="14085">MAKTSTLLKKDKIQEIPLSELYDFENHPFQVRDDEEMQETADSIKKFGVLIPGLARPHKSGTGYELIAGHRRKHGCELAGLDTMPVIIRNLSDDDAVLAMVDSNLQRETILPSERAFAYKMKLDA</sequence>
<dbReference type="InterPro" id="IPR003115">
    <property type="entry name" value="ParB_N"/>
</dbReference>
<dbReference type="GO" id="GO:0007059">
    <property type="term" value="P:chromosome segregation"/>
    <property type="evidence" value="ECO:0007669"/>
    <property type="project" value="TreeGrafter"/>
</dbReference>
<keyword evidence="3" id="KW-1185">Reference proteome</keyword>
<proteinExistence type="predicted"/>
<dbReference type="CDD" id="cd16407">
    <property type="entry name" value="ParB_N_like"/>
    <property type="match status" value="1"/>
</dbReference>